<dbReference type="GO" id="GO:0005886">
    <property type="term" value="C:plasma membrane"/>
    <property type="evidence" value="ECO:0007669"/>
    <property type="project" value="UniProtKB-ARBA"/>
</dbReference>
<dbReference type="Pfam" id="PF01145">
    <property type="entry name" value="Band_7"/>
    <property type="match status" value="1"/>
</dbReference>
<dbReference type="InterPro" id="IPR001107">
    <property type="entry name" value="Band_7"/>
</dbReference>
<dbReference type="InterPro" id="IPR050710">
    <property type="entry name" value="Band7/mec-2_domain"/>
</dbReference>
<evidence type="ECO:0000259" key="5">
    <source>
        <dbReference type="SMART" id="SM00244"/>
    </source>
</evidence>
<keyword evidence="7" id="KW-1185">Reference proteome</keyword>
<keyword evidence="6" id="KW-0645">Protease</keyword>
<comment type="caution">
    <text evidence="6">The sequence shown here is derived from an EMBL/GenBank/DDBJ whole genome shotgun (WGS) entry which is preliminary data.</text>
</comment>
<dbReference type="RefSeq" id="WP_103679169.1">
    <property type="nucleotide sequence ID" value="NZ_LPWH01000003.1"/>
</dbReference>
<evidence type="ECO:0000256" key="1">
    <source>
        <dbReference type="ARBA" id="ARBA00004167"/>
    </source>
</evidence>
<dbReference type="InterPro" id="IPR001972">
    <property type="entry name" value="Stomatin_HflK_fam"/>
</dbReference>
<keyword evidence="6" id="KW-0378">Hydrolase</keyword>
<keyword evidence="4" id="KW-1133">Transmembrane helix</keyword>
<dbReference type="SUPFAM" id="SSF117892">
    <property type="entry name" value="Band 7/SPFH domain"/>
    <property type="match status" value="1"/>
</dbReference>
<dbReference type="GO" id="GO:0098552">
    <property type="term" value="C:side of membrane"/>
    <property type="evidence" value="ECO:0007669"/>
    <property type="project" value="UniProtKB-ARBA"/>
</dbReference>
<dbReference type="GO" id="GO:0008233">
    <property type="term" value="F:peptidase activity"/>
    <property type="evidence" value="ECO:0007669"/>
    <property type="project" value="UniProtKB-KW"/>
</dbReference>
<dbReference type="FunFam" id="3.30.479.30:FF:000004">
    <property type="entry name" value="Putative membrane protease family, stomatin"/>
    <property type="match status" value="1"/>
</dbReference>
<dbReference type="PRINTS" id="PR00721">
    <property type="entry name" value="STOMATIN"/>
</dbReference>
<dbReference type="Gene3D" id="3.30.479.30">
    <property type="entry name" value="Band 7 domain"/>
    <property type="match status" value="1"/>
</dbReference>
<evidence type="ECO:0000313" key="6">
    <source>
        <dbReference type="EMBL" id="POR05341.1"/>
    </source>
</evidence>
<accession>A0A2S4K0Q0</accession>
<keyword evidence="4" id="KW-0472">Membrane</keyword>
<evidence type="ECO:0000256" key="3">
    <source>
        <dbReference type="SAM" id="MobiDB-lite"/>
    </source>
</evidence>
<dbReference type="EMBL" id="LPWH01000003">
    <property type="protein sequence ID" value="POR05341.1"/>
    <property type="molecule type" value="Genomic_DNA"/>
</dbReference>
<feature type="compositionally biased region" description="Basic and acidic residues" evidence="3">
    <location>
        <begin position="219"/>
        <end position="228"/>
    </location>
</feature>
<evidence type="ECO:0000256" key="2">
    <source>
        <dbReference type="ARBA" id="ARBA00008164"/>
    </source>
</evidence>
<dbReference type="InterPro" id="IPR036013">
    <property type="entry name" value="Band_7/SPFH_dom_sf"/>
</dbReference>
<dbReference type="CDD" id="cd08829">
    <property type="entry name" value="SPFH_paraslipin"/>
    <property type="match status" value="1"/>
</dbReference>
<dbReference type="Proteomes" id="UP000237350">
    <property type="component" value="Unassembled WGS sequence"/>
</dbReference>
<feature type="domain" description="Band 7" evidence="5">
    <location>
        <begin position="23"/>
        <end position="181"/>
    </location>
</feature>
<organism evidence="6 7">
    <name type="scientific">Alkalispirochaeta sphaeroplastigenens</name>
    <dbReference type="NCBI Taxonomy" id="1187066"/>
    <lineage>
        <taxon>Bacteria</taxon>
        <taxon>Pseudomonadati</taxon>
        <taxon>Spirochaetota</taxon>
        <taxon>Spirochaetia</taxon>
        <taxon>Spirochaetales</taxon>
        <taxon>Spirochaetaceae</taxon>
        <taxon>Alkalispirochaeta</taxon>
    </lineage>
</organism>
<keyword evidence="4" id="KW-0812">Transmembrane</keyword>
<dbReference type="PANTHER" id="PTHR43327:SF10">
    <property type="entry name" value="STOMATIN-LIKE PROTEIN 2, MITOCHONDRIAL"/>
    <property type="match status" value="1"/>
</dbReference>
<dbReference type="InterPro" id="IPR032435">
    <property type="entry name" value="STML2-like_C"/>
</dbReference>
<dbReference type="OrthoDB" id="9809197at2"/>
<dbReference type="PANTHER" id="PTHR43327">
    <property type="entry name" value="STOMATIN-LIKE PROTEIN 2, MITOCHONDRIAL"/>
    <property type="match status" value="1"/>
</dbReference>
<feature type="region of interest" description="Disordered" evidence="3">
    <location>
        <begin position="203"/>
        <end position="228"/>
    </location>
</feature>
<comment type="subcellular location">
    <subcellularLocation>
        <location evidence="1">Membrane</location>
        <topology evidence="1">Single-pass membrane protein</topology>
    </subcellularLocation>
</comment>
<evidence type="ECO:0000256" key="4">
    <source>
        <dbReference type="SAM" id="Phobius"/>
    </source>
</evidence>
<sequence>MSIFGAYISSVLLLLLVFTIFFKLIRIVPEQQAWVVEQLGKFHAILGPGLHLVIPVLQRVSYKQIMKEEVIDVPPQLCITKDNVQVSVDGILYLQVVDPEKASYGIDDYRFATAQLAQTTMRSEIGKIELDRSFSERDQINDAIVRSVDLASDPWGIKVTRYEIRDITPSATVMEAMQQQVRAEREKRAEILSSEGIREARINSSKGDRQQSINLSQGERQRRINEAEGRARATEIIASATAEGIGQVASAINLPQGKSAVAGRVAQQFLAGLGDILRKSDTAVLPADLAQLRAVVDSLRSGDPLRSGTNQGGAS</sequence>
<evidence type="ECO:0000313" key="7">
    <source>
        <dbReference type="Proteomes" id="UP000237350"/>
    </source>
</evidence>
<dbReference type="GO" id="GO:0006508">
    <property type="term" value="P:proteolysis"/>
    <property type="evidence" value="ECO:0007669"/>
    <property type="project" value="UniProtKB-KW"/>
</dbReference>
<protein>
    <submittedName>
        <fullName evidence="6">Protease</fullName>
    </submittedName>
</protein>
<name>A0A2S4K0Q0_9SPIO</name>
<dbReference type="AlphaFoldDB" id="A0A2S4K0Q0"/>
<dbReference type="SMART" id="SM00244">
    <property type="entry name" value="PHB"/>
    <property type="match status" value="1"/>
</dbReference>
<dbReference type="Pfam" id="PF16200">
    <property type="entry name" value="Band_7_C"/>
    <property type="match status" value="1"/>
</dbReference>
<feature type="transmembrane region" description="Helical" evidence="4">
    <location>
        <begin position="6"/>
        <end position="25"/>
    </location>
</feature>
<gene>
    <name evidence="6" type="ORF">AU468_01280</name>
</gene>
<comment type="similarity">
    <text evidence="2">Belongs to the band 7/mec-2 family.</text>
</comment>
<reference evidence="7" key="1">
    <citation type="submission" date="2015-12" db="EMBL/GenBank/DDBJ databases">
        <authorList>
            <person name="Lodha T.D."/>
            <person name="Chintalapati S."/>
            <person name="Chintalapati V.R."/>
            <person name="Sravanthi T."/>
        </authorList>
    </citation>
    <scope>NUCLEOTIDE SEQUENCE [LARGE SCALE GENOMIC DNA]</scope>
    <source>
        <strain evidence="7">JC133</strain>
    </source>
</reference>
<proteinExistence type="inferred from homology"/>